<dbReference type="EMBL" id="UZAN01060291">
    <property type="protein sequence ID" value="VDP92626.1"/>
    <property type="molecule type" value="Genomic_DNA"/>
</dbReference>
<dbReference type="Pfam" id="PF00505">
    <property type="entry name" value="HMG_box"/>
    <property type="match status" value="1"/>
</dbReference>
<keyword evidence="2" id="KW-0805">Transcription regulation</keyword>
<feature type="compositionally biased region" description="Low complexity" evidence="7">
    <location>
        <begin position="26"/>
        <end position="37"/>
    </location>
</feature>
<dbReference type="PANTHER" id="PTHR13059:SF13">
    <property type="entry name" value="PROTEIN CAPICUA HOMOLOG"/>
    <property type="match status" value="1"/>
</dbReference>
<dbReference type="GO" id="GO:0000977">
    <property type="term" value="F:RNA polymerase II transcription regulatory region sequence-specific DNA binding"/>
    <property type="evidence" value="ECO:0007669"/>
    <property type="project" value="TreeGrafter"/>
</dbReference>
<sequence length="382" mass="41489">MKTTPDELPSVTTAVTDIDKQMENCSNEPESSESRSFSKFRRASSLISSSRHVRRPMNAFILFSMRHRGEVHRLYPNKDNRVASQILGEWWYKLSAEEKAEYQKLARELKAAHFRHNPDWRWSAKERRRSAPSTTGNSTSSADIICPRKVHTNLMESAVSPVLLRFVPCPALTTVDATDDNNDSEQQTTASATDSDTPPTGLELLAHAVEYLQSHDWPTSGGLDSQDPRPRSEPVCSVADPVHIIDLDATDFFPSPASTTEATGSESNSANNPSASSQTVSEPVSSATTTISASCPATTSSSSLVISSKLNPANCSARATTTTAAPPHVVTSIPSAPHCQRSYSLPAVSSGATMESDQRNNVHEDSQRSSSSLEKPSSERNQ</sequence>
<feature type="compositionally biased region" description="Low complexity" evidence="7">
    <location>
        <begin position="265"/>
        <end position="277"/>
    </location>
</feature>
<feature type="compositionally biased region" description="Polar residues" evidence="7">
    <location>
        <begin position="184"/>
        <end position="198"/>
    </location>
</feature>
<keyword evidence="1" id="KW-0597">Phosphoprotein</keyword>
<dbReference type="WBParaSite" id="ECPE_0001539401-mRNA-1">
    <property type="protein sequence ID" value="ECPE_0001539401-mRNA-1"/>
    <property type="gene ID" value="ECPE_0001539401"/>
</dbReference>
<evidence type="ECO:0000256" key="4">
    <source>
        <dbReference type="ARBA" id="ARBA00023163"/>
    </source>
</evidence>
<proteinExistence type="predicted"/>
<dbReference type="GO" id="GO:0000981">
    <property type="term" value="F:DNA-binding transcription factor activity, RNA polymerase II-specific"/>
    <property type="evidence" value="ECO:0007669"/>
    <property type="project" value="TreeGrafter"/>
</dbReference>
<dbReference type="AlphaFoldDB" id="A0A183B819"/>
<reference evidence="9 10" key="2">
    <citation type="submission" date="2018-11" db="EMBL/GenBank/DDBJ databases">
        <authorList>
            <consortium name="Pathogen Informatics"/>
        </authorList>
    </citation>
    <scope>NUCLEOTIDE SEQUENCE [LARGE SCALE GENOMIC DNA]</scope>
    <source>
        <strain evidence="9 10">Egypt</strain>
    </source>
</reference>
<evidence type="ECO:0000256" key="5">
    <source>
        <dbReference type="ARBA" id="ARBA00023242"/>
    </source>
</evidence>
<evidence type="ECO:0000256" key="1">
    <source>
        <dbReference type="ARBA" id="ARBA00022553"/>
    </source>
</evidence>
<feature type="compositionally biased region" description="Basic and acidic residues" evidence="7">
    <location>
        <begin position="356"/>
        <end position="367"/>
    </location>
</feature>
<evidence type="ECO:0000313" key="9">
    <source>
        <dbReference type="EMBL" id="VDP92626.1"/>
    </source>
</evidence>
<evidence type="ECO:0000259" key="8">
    <source>
        <dbReference type="PROSITE" id="PS50118"/>
    </source>
</evidence>
<reference evidence="11" key="1">
    <citation type="submission" date="2016-06" db="UniProtKB">
        <authorList>
            <consortium name="WormBaseParasite"/>
        </authorList>
    </citation>
    <scope>IDENTIFICATION</scope>
</reference>
<name>A0A183B819_9TREM</name>
<feature type="region of interest" description="Disordered" evidence="7">
    <location>
        <begin position="253"/>
        <end position="283"/>
    </location>
</feature>
<dbReference type="GO" id="GO:0005634">
    <property type="term" value="C:nucleus"/>
    <property type="evidence" value="ECO:0007669"/>
    <property type="project" value="UniProtKB-UniRule"/>
</dbReference>
<keyword evidence="5 6" id="KW-0539">Nucleus</keyword>
<dbReference type="SMART" id="SM00398">
    <property type="entry name" value="HMG"/>
    <property type="match status" value="1"/>
</dbReference>
<keyword evidence="4" id="KW-0804">Transcription</keyword>
<dbReference type="InterPro" id="IPR009071">
    <property type="entry name" value="HMG_box_dom"/>
</dbReference>
<feature type="region of interest" description="Disordered" evidence="7">
    <location>
        <begin position="320"/>
        <end position="382"/>
    </location>
</feature>
<dbReference type="OrthoDB" id="2377365at2759"/>
<dbReference type="PROSITE" id="PS50118">
    <property type="entry name" value="HMG_BOX_2"/>
    <property type="match status" value="1"/>
</dbReference>
<dbReference type="Gene3D" id="1.10.30.10">
    <property type="entry name" value="High mobility group box domain"/>
    <property type="match status" value="1"/>
</dbReference>
<evidence type="ECO:0000313" key="11">
    <source>
        <dbReference type="WBParaSite" id="ECPE_0001539401-mRNA-1"/>
    </source>
</evidence>
<feature type="region of interest" description="Disordered" evidence="7">
    <location>
        <begin position="1"/>
        <end position="37"/>
    </location>
</feature>
<feature type="DNA-binding region" description="HMG box" evidence="6">
    <location>
        <begin position="53"/>
        <end position="121"/>
    </location>
</feature>
<feature type="region of interest" description="Disordered" evidence="7">
    <location>
        <begin position="123"/>
        <end position="142"/>
    </location>
</feature>
<keyword evidence="10" id="KW-1185">Reference proteome</keyword>
<evidence type="ECO:0000256" key="7">
    <source>
        <dbReference type="SAM" id="MobiDB-lite"/>
    </source>
</evidence>
<keyword evidence="3 6" id="KW-0238">DNA-binding</keyword>
<dbReference type="CDD" id="cd21990">
    <property type="entry name" value="HMG-box_CIC-like"/>
    <property type="match status" value="1"/>
</dbReference>
<feature type="domain" description="HMG box" evidence="8">
    <location>
        <begin position="53"/>
        <end position="121"/>
    </location>
</feature>
<evidence type="ECO:0000256" key="6">
    <source>
        <dbReference type="PROSITE-ProRule" id="PRU00267"/>
    </source>
</evidence>
<feature type="region of interest" description="Disordered" evidence="7">
    <location>
        <begin position="216"/>
        <end position="235"/>
    </location>
</feature>
<evidence type="ECO:0000313" key="10">
    <source>
        <dbReference type="Proteomes" id="UP000272942"/>
    </source>
</evidence>
<dbReference type="PANTHER" id="PTHR13059">
    <property type="entry name" value="HMG-BOX TRANSCRIPTION FACTOR BBX"/>
    <property type="match status" value="1"/>
</dbReference>
<dbReference type="InterPro" id="IPR036910">
    <property type="entry name" value="HMG_box_dom_sf"/>
</dbReference>
<gene>
    <name evidence="9" type="ORF">ECPE_LOCUS15354</name>
</gene>
<evidence type="ECO:0000256" key="3">
    <source>
        <dbReference type="ARBA" id="ARBA00023125"/>
    </source>
</evidence>
<protein>
    <submittedName>
        <fullName evidence="11">HMG box domain-containing protein</fullName>
    </submittedName>
</protein>
<feature type="region of interest" description="Disordered" evidence="7">
    <location>
        <begin position="174"/>
        <end position="200"/>
    </location>
</feature>
<dbReference type="SUPFAM" id="SSF47095">
    <property type="entry name" value="HMG-box"/>
    <property type="match status" value="1"/>
</dbReference>
<dbReference type="InterPro" id="IPR052412">
    <property type="entry name" value="CC-Dev_Transcription_Reg"/>
</dbReference>
<dbReference type="InterPro" id="IPR058607">
    <property type="entry name" value="HMG-box_Cic-like"/>
</dbReference>
<accession>A0A183B819</accession>
<evidence type="ECO:0000256" key="2">
    <source>
        <dbReference type="ARBA" id="ARBA00023015"/>
    </source>
</evidence>
<feature type="compositionally biased region" description="Polar residues" evidence="7">
    <location>
        <begin position="131"/>
        <end position="142"/>
    </location>
</feature>
<dbReference type="Proteomes" id="UP000272942">
    <property type="component" value="Unassembled WGS sequence"/>
</dbReference>
<organism evidence="11">
    <name type="scientific">Echinostoma caproni</name>
    <dbReference type="NCBI Taxonomy" id="27848"/>
    <lineage>
        <taxon>Eukaryota</taxon>
        <taxon>Metazoa</taxon>
        <taxon>Spiralia</taxon>
        <taxon>Lophotrochozoa</taxon>
        <taxon>Platyhelminthes</taxon>
        <taxon>Trematoda</taxon>
        <taxon>Digenea</taxon>
        <taxon>Plagiorchiida</taxon>
        <taxon>Echinostomata</taxon>
        <taxon>Echinostomatoidea</taxon>
        <taxon>Echinostomatidae</taxon>
        <taxon>Echinostoma</taxon>
    </lineage>
</organism>